<gene>
    <name evidence="2" type="ORF">EPI10_031751</name>
</gene>
<evidence type="ECO:0000259" key="1">
    <source>
        <dbReference type="Pfam" id="PF22936"/>
    </source>
</evidence>
<dbReference type="Proteomes" id="UP000325315">
    <property type="component" value="Unassembled WGS sequence"/>
</dbReference>
<accession>A0A5B6X1B5</accession>
<organism evidence="2 3">
    <name type="scientific">Gossypium australe</name>
    <dbReference type="NCBI Taxonomy" id="47621"/>
    <lineage>
        <taxon>Eukaryota</taxon>
        <taxon>Viridiplantae</taxon>
        <taxon>Streptophyta</taxon>
        <taxon>Embryophyta</taxon>
        <taxon>Tracheophyta</taxon>
        <taxon>Spermatophyta</taxon>
        <taxon>Magnoliopsida</taxon>
        <taxon>eudicotyledons</taxon>
        <taxon>Gunneridae</taxon>
        <taxon>Pentapetalae</taxon>
        <taxon>rosids</taxon>
        <taxon>malvids</taxon>
        <taxon>Malvales</taxon>
        <taxon>Malvaceae</taxon>
        <taxon>Malvoideae</taxon>
        <taxon>Gossypium</taxon>
    </lineage>
</organism>
<dbReference type="InterPro" id="IPR054722">
    <property type="entry name" value="PolX-like_BBD"/>
</dbReference>
<proteinExistence type="predicted"/>
<feature type="domain" description="Retrovirus-related Pol polyprotein from transposon TNT 1-94-like beta-barrel" evidence="1">
    <location>
        <begin position="82"/>
        <end position="134"/>
    </location>
</feature>
<sequence length="135" mass="15615">MINLRRDFENLKMKEAETMKQYSNRIMAMISSLEDSRDLLTISFSELINVLYALEQRWASKEEGHVEGDFQARNRDVVSFSRDVSIFKNVDKRFHSKVKVENDQYIEVVGKGDVLIKTPSGTKLVTDILLVLDID</sequence>
<dbReference type="Pfam" id="PF22936">
    <property type="entry name" value="Pol_BBD"/>
    <property type="match status" value="1"/>
</dbReference>
<dbReference type="AlphaFoldDB" id="A0A5B6X1B5"/>
<keyword evidence="3" id="KW-1185">Reference proteome</keyword>
<protein>
    <submittedName>
        <fullName evidence="2">Golgin subfamily A member 3-like</fullName>
    </submittedName>
</protein>
<reference evidence="2" key="1">
    <citation type="submission" date="2019-08" db="EMBL/GenBank/DDBJ databases">
        <authorList>
            <person name="Liu F."/>
        </authorList>
    </citation>
    <scope>NUCLEOTIDE SEQUENCE [LARGE SCALE GENOMIC DNA]</scope>
    <source>
        <strain evidence="2">PA1801</strain>
        <tissue evidence="2">Leaf</tissue>
    </source>
</reference>
<comment type="caution">
    <text evidence="2">The sequence shown here is derived from an EMBL/GenBank/DDBJ whole genome shotgun (WGS) entry which is preliminary data.</text>
</comment>
<dbReference type="EMBL" id="SMMG02000001">
    <property type="protein sequence ID" value="KAA3487960.1"/>
    <property type="molecule type" value="Genomic_DNA"/>
</dbReference>
<evidence type="ECO:0000313" key="3">
    <source>
        <dbReference type="Proteomes" id="UP000325315"/>
    </source>
</evidence>
<evidence type="ECO:0000313" key="2">
    <source>
        <dbReference type="EMBL" id="KAA3487960.1"/>
    </source>
</evidence>
<name>A0A5B6X1B5_9ROSI</name>
<dbReference type="OrthoDB" id="10541832at2759"/>